<feature type="transmembrane region" description="Helical" evidence="8">
    <location>
        <begin position="1151"/>
        <end position="1170"/>
    </location>
</feature>
<dbReference type="RefSeq" id="XP_019041285.1">
    <property type="nucleotide sequence ID" value="XM_019181337.1"/>
</dbReference>
<dbReference type="InterPro" id="IPR013525">
    <property type="entry name" value="ABC2_TM"/>
</dbReference>
<dbReference type="PROSITE" id="PS00211">
    <property type="entry name" value="ABC_TRANSPORTER_1"/>
    <property type="match status" value="2"/>
</dbReference>
<dbReference type="PANTHER" id="PTHR48041:SF119">
    <property type="entry name" value="ROA1P"/>
    <property type="match status" value="1"/>
</dbReference>
<dbReference type="InterPro" id="IPR043926">
    <property type="entry name" value="ABCG_dom"/>
</dbReference>
<dbReference type="PROSITE" id="PS50893">
    <property type="entry name" value="ABC_TRANSPORTER_2"/>
    <property type="match status" value="2"/>
</dbReference>
<dbReference type="STRING" id="683960.A0A1E3P9N4"/>
<evidence type="ECO:0000256" key="1">
    <source>
        <dbReference type="ARBA" id="ARBA00004141"/>
    </source>
</evidence>
<gene>
    <name evidence="10" type="ORF">WICANDRAFT_27098</name>
</gene>
<evidence type="ECO:0000313" key="10">
    <source>
        <dbReference type="EMBL" id="ODQ62078.1"/>
    </source>
</evidence>
<evidence type="ECO:0000313" key="11">
    <source>
        <dbReference type="Proteomes" id="UP000094112"/>
    </source>
</evidence>
<dbReference type="InterPro" id="IPR003439">
    <property type="entry name" value="ABC_transporter-like_ATP-bd"/>
</dbReference>
<sequence>MTSKWHPTVTNSYSSSHDIELESNEIDQSKDQPQLSFVNIDPVPVKVRDLSISARLDNPFQRLNPFHRFRNKKNKDDLENANIKTILDTTSFDLPSGSLMAIIGGSGSGKTTLLNVLANRSSSSTLFRKGDISFGGKSLNHIRNAYVIQQDILSPNLTARETLVYATELRLPDSTTKLERLRLVEEVILELGLKDCADTIVGDSTHKGLSGGEKRRLSIGIQILSNPSLLFLDEPTTGLDAHSAFLLIKTLKQLANRGRTIIISIHQPRSDIFFLFDYLCILSQGKTVYSYKVDKVLEYFGQLGYTVPENVNPADYLIDITAVDIRTTQAEQESSKRLVKFVNNWQNYEKTIINDNIEMEKGIPMASSVNPANSQHKAPFWRELTVLTRRTFLLSIRDSVTLLSMVCEALFMGIICGWVFYKPKHDLSGIRTMTGAAYSANALQGYLMLLFEVYRLTSVDIKLYDRERSDNCVSIVGFLLSRRIAKLFTEDIIVPLFFSLTTYFMFGFIYTAKKFFIYFATIFLIHETSMTGAMFSVSLSRNFANASLFSNLNYTLQSMACGYFVNAKTMPVYVRWTKYIAYVWYGFGALVSNQFTGFIGSCPYENPQDCASYQGKYIIHNLGYWENWITVPIVVIMCWAIGFYLVAGVILKFNKVDVALSKQVKSSTPEEKQDEELEQLEHVREEVNTPEKLNIDVNLLNLCLGVRIKKGRTSKEKIILDNISATFKAGKVNAIMGPSGSGKSSLLNLVSGRLSSDLINRYTSSGEIFFNNYIVTTKMVNSICSYVSQDDDHLLATLSVRETLTVAADLRLGQLPQDKKFEIVEDIINKLGLKSCANTLIGSEFIKGISGGEKRRVSIAIQLLNNPKILLLDEPTSGLDSFTASSILEILQKLAYEGKTIILTIHQPRSDLFQKFGQVLLLAKGGKVGYNGEQLKMVDYFASLGYPCPKLTNSADHVLDLISVNNQTLHKEKITKERVEKLLNNWSGMNVSTSPQDVRTINESEFPKIFGSFIREPAKFHVAFYACVKQLGITTLRNQQVFIARISQVAGMGVIIALFFAPLKNDYIGVSNRLGLVQEVTSLYFCGMLNNLSSYPDQRNYFYHEYDDRVYGILPFFLSYMIVEIPFEIISSFIFAAFLGPVVGLPRTPEMFFAIAYVSFLITFCGESLGIITNTIFHHAGFAVNVVSIILSIGTFMAGIMSLQMDSVLKGINWISPLKYGMSILLNMAFSDDVTFKCDEASSRDVNGDCVFNNGGDVLRQYALKAPYKKFFGVLLVVAFIYRFVIAYGILRLKLLKINLGVFNSTAKK</sequence>
<dbReference type="GeneID" id="30198583"/>
<dbReference type="Gene3D" id="3.40.50.300">
    <property type="entry name" value="P-loop containing nucleotide triphosphate hydrolases"/>
    <property type="match status" value="2"/>
</dbReference>
<dbReference type="InterPro" id="IPR050352">
    <property type="entry name" value="ABCG_transporters"/>
</dbReference>
<comment type="subcellular location">
    <subcellularLocation>
        <location evidence="1">Membrane</location>
        <topology evidence="1">Multi-pass membrane protein</topology>
    </subcellularLocation>
</comment>
<feature type="domain" description="ABC transporter" evidence="9">
    <location>
        <begin position="72"/>
        <end position="309"/>
    </location>
</feature>
<keyword evidence="6 8" id="KW-1133">Transmembrane helix</keyword>
<dbReference type="SMART" id="SM00382">
    <property type="entry name" value="AAA"/>
    <property type="match status" value="2"/>
</dbReference>
<dbReference type="Pfam" id="PF00005">
    <property type="entry name" value="ABC_tran"/>
    <property type="match status" value="2"/>
</dbReference>
<evidence type="ECO:0000256" key="6">
    <source>
        <dbReference type="ARBA" id="ARBA00022989"/>
    </source>
</evidence>
<evidence type="ECO:0000256" key="7">
    <source>
        <dbReference type="ARBA" id="ARBA00023136"/>
    </source>
</evidence>
<feature type="transmembrane region" description="Helical" evidence="8">
    <location>
        <begin position="492"/>
        <end position="510"/>
    </location>
</feature>
<dbReference type="OrthoDB" id="66620at2759"/>
<feature type="transmembrane region" description="Helical" evidence="8">
    <location>
        <begin position="1075"/>
        <end position="1092"/>
    </location>
</feature>
<dbReference type="GO" id="GO:0000329">
    <property type="term" value="C:fungal-type vacuole membrane"/>
    <property type="evidence" value="ECO:0007669"/>
    <property type="project" value="EnsemblFungi"/>
</dbReference>
<keyword evidence="5" id="KW-0067">ATP-binding</keyword>
<dbReference type="GO" id="GO:0140359">
    <property type="term" value="F:ABC-type transporter activity"/>
    <property type="evidence" value="ECO:0007669"/>
    <property type="project" value="InterPro"/>
</dbReference>
<dbReference type="Proteomes" id="UP000094112">
    <property type="component" value="Unassembled WGS sequence"/>
</dbReference>
<evidence type="ECO:0000256" key="5">
    <source>
        <dbReference type="ARBA" id="ARBA00022840"/>
    </source>
</evidence>
<organism evidence="10 11">
    <name type="scientific">Wickerhamomyces anomalus (strain ATCC 58044 / CBS 1984 / NCYC 433 / NRRL Y-366-8)</name>
    <name type="common">Yeast</name>
    <name type="synonym">Hansenula anomala</name>
    <dbReference type="NCBI Taxonomy" id="683960"/>
    <lineage>
        <taxon>Eukaryota</taxon>
        <taxon>Fungi</taxon>
        <taxon>Dikarya</taxon>
        <taxon>Ascomycota</taxon>
        <taxon>Saccharomycotina</taxon>
        <taxon>Saccharomycetes</taxon>
        <taxon>Phaffomycetales</taxon>
        <taxon>Wickerhamomycetaceae</taxon>
        <taxon>Wickerhamomyces</taxon>
    </lineage>
</organism>
<dbReference type="SUPFAM" id="SSF52540">
    <property type="entry name" value="P-loop containing nucleoside triphosphate hydrolases"/>
    <property type="match status" value="2"/>
</dbReference>
<accession>A0A1E3P9N4</accession>
<dbReference type="PANTHER" id="PTHR48041">
    <property type="entry name" value="ABC TRANSPORTER G FAMILY MEMBER 28"/>
    <property type="match status" value="1"/>
</dbReference>
<proteinExistence type="predicted"/>
<evidence type="ECO:0000256" key="3">
    <source>
        <dbReference type="ARBA" id="ARBA00022692"/>
    </source>
</evidence>
<name>A0A1E3P9N4_WICAA</name>
<keyword evidence="11" id="KW-1185">Reference proteome</keyword>
<feature type="transmembrane region" description="Helical" evidence="8">
    <location>
        <begin position="400"/>
        <end position="421"/>
    </location>
</feature>
<keyword evidence="3 8" id="KW-0812">Transmembrane</keyword>
<evidence type="ECO:0000256" key="4">
    <source>
        <dbReference type="ARBA" id="ARBA00022741"/>
    </source>
</evidence>
<feature type="transmembrane region" description="Helical" evidence="8">
    <location>
        <begin position="1042"/>
        <end position="1063"/>
    </location>
</feature>
<keyword evidence="4" id="KW-0547">Nucleotide-binding</keyword>
<evidence type="ECO:0000256" key="2">
    <source>
        <dbReference type="ARBA" id="ARBA00022448"/>
    </source>
</evidence>
<feature type="transmembrane region" description="Helical" evidence="8">
    <location>
        <begin position="1271"/>
        <end position="1291"/>
    </location>
</feature>
<feature type="transmembrane region" description="Helical" evidence="8">
    <location>
        <begin position="1182"/>
        <end position="1203"/>
    </location>
</feature>
<keyword evidence="7 8" id="KW-0472">Membrane</keyword>
<dbReference type="InterPro" id="IPR017871">
    <property type="entry name" value="ABC_transporter-like_CS"/>
</dbReference>
<feature type="domain" description="ABC transporter" evidence="9">
    <location>
        <begin position="697"/>
        <end position="950"/>
    </location>
</feature>
<dbReference type="Pfam" id="PF01061">
    <property type="entry name" value="ABC2_membrane"/>
    <property type="match status" value="2"/>
</dbReference>
<protein>
    <recommendedName>
        <fullName evidence="9">ABC transporter domain-containing protein</fullName>
    </recommendedName>
</protein>
<feature type="transmembrane region" description="Helical" evidence="8">
    <location>
        <begin position="579"/>
        <end position="599"/>
    </location>
</feature>
<evidence type="ECO:0000256" key="8">
    <source>
        <dbReference type="SAM" id="Phobius"/>
    </source>
</evidence>
<dbReference type="Pfam" id="PF19055">
    <property type="entry name" value="ABC2_membrane_7"/>
    <property type="match status" value="2"/>
</dbReference>
<dbReference type="GO" id="GO:0005524">
    <property type="term" value="F:ATP binding"/>
    <property type="evidence" value="ECO:0007669"/>
    <property type="project" value="UniProtKB-KW"/>
</dbReference>
<feature type="transmembrane region" description="Helical" evidence="8">
    <location>
        <begin position="1113"/>
        <end position="1139"/>
    </location>
</feature>
<dbReference type="EMBL" id="KV454208">
    <property type="protein sequence ID" value="ODQ62078.1"/>
    <property type="molecule type" value="Genomic_DNA"/>
</dbReference>
<keyword evidence="2" id="KW-0813">Transport</keyword>
<dbReference type="InterPro" id="IPR003593">
    <property type="entry name" value="AAA+_ATPase"/>
</dbReference>
<evidence type="ECO:0000259" key="9">
    <source>
        <dbReference type="PROSITE" id="PS50893"/>
    </source>
</evidence>
<dbReference type="InterPro" id="IPR027417">
    <property type="entry name" value="P-loop_NTPase"/>
</dbReference>
<feature type="transmembrane region" description="Helical" evidence="8">
    <location>
        <begin position="516"/>
        <end position="539"/>
    </location>
</feature>
<feature type="transmembrane region" description="Helical" evidence="8">
    <location>
        <begin position="629"/>
        <end position="651"/>
    </location>
</feature>
<dbReference type="GO" id="GO:0016887">
    <property type="term" value="F:ATP hydrolysis activity"/>
    <property type="evidence" value="ECO:0007669"/>
    <property type="project" value="InterPro"/>
</dbReference>
<reference evidence="10 11" key="1">
    <citation type="journal article" date="2016" name="Proc. Natl. Acad. Sci. U.S.A.">
        <title>Comparative genomics of biotechnologically important yeasts.</title>
        <authorList>
            <person name="Riley R."/>
            <person name="Haridas S."/>
            <person name="Wolfe K.H."/>
            <person name="Lopes M.R."/>
            <person name="Hittinger C.T."/>
            <person name="Goeker M."/>
            <person name="Salamov A.A."/>
            <person name="Wisecaver J.H."/>
            <person name="Long T.M."/>
            <person name="Calvey C.H."/>
            <person name="Aerts A.L."/>
            <person name="Barry K.W."/>
            <person name="Choi C."/>
            <person name="Clum A."/>
            <person name="Coughlan A.Y."/>
            <person name="Deshpande S."/>
            <person name="Douglass A.P."/>
            <person name="Hanson S.J."/>
            <person name="Klenk H.-P."/>
            <person name="LaButti K.M."/>
            <person name="Lapidus A."/>
            <person name="Lindquist E.A."/>
            <person name="Lipzen A.M."/>
            <person name="Meier-Kolthoff J.P."/>
            <person name="Ohm R.A."/>
            <person name="Otillar R.P."/>
            <person name="Pangilinan J.L."/>
            <person name="Peng Y."/>
            <person name="Rokas A."/>
            <person name="Rosa C.A."/>
            <person name="Scheuner C."/>
            <person name="Sibirny A.A."/>
            <person name="Slot J.C."/>
            <person name="Stielow J.B."/>
            <person name="Sun H."/>
            <person name="Kurtzman C.P."/>
            <person name="Blackwell M."/>
            <person name="Grigoriev I.V."/>
            <person name="Jeffries T.W."/>
        </authorList>
    </citation>
    <scope>NUCLEOTIDE SEQUENCE [LARGE SCALE GENOMIC DNA]</scope>
    <source>
        <strain evidence="11">ATCC 58044 / CBS 1984 / NCYC 433 / NRRL Y-366-8</strain>
    </source>
</reference>